<evidence type="ECO:0000313" key="1">
    <source>
        <dbReference type="EMBL" id="ASW43059.1"/>
    </source>
</evidence>
<dbReference type="KEGG" id="cia:BEN51_06080"/>
<gene>
    <name evidence="1" type="ORF">BEN51_06080</name>
</gene>
<keyword evidence="2" id="KW-1185">Reference proteome</keyword>
<organism evidence="1 2">
    <name type="scientific">Clostridium isatidis</name>
    <dbReference type="NCBI Taxonomy" id="182773"/>
    <lineage>
        <taxon>Bacteria</taxon>
        <taxon>Bacillati</taxon>
        <taxon>Bacillota</taxon>
        <taxon>Clostridia</taxon>
        <taxon>Eubacteriales</taxon>
        <taxon>Clostridiaceae</taxon>
        <taxon>Clostridium</taxon>
    </lineage>
</organism>
<dbReference type="OrthoDB" id="1932474at2"/>
<accession>A0A343JC01</accession>
<reference evidence="1 2" key="1">
    <citation type="submission" date="2016-08" db="EMBL/GenBank/DDBJ databases">
        <title>Complete Genome Sequence Of The Indigo Reducing Clostridium isatidis DSM15098.</title>
        <authorList>
            <person name="Little G.T."/>
            <person name="Minton N.P."/>
        </authorList>
    </citation>
    <scope>NUCLEOTIDE SEQUENCE [LARGE SCALE GENOMIC DNA]</scope>
    <source>
        <strain evidence="1 2">DSM 15098</strain>
    </source>
</reference>
<name>A0A343JC01_9CLOT</name>
<sequence>MNDRIELIYEDNDYRVIVNGNEVFKDIDAENAFEKFQTEVRYSRSDEAKSWDKIVANLEKLNIKDLEINKQFKTLSFGDVKYFHNMEQTSYINNGTMVPLIGGYKLFKFALTLASEANVEKFNDFFEFIKELALNKVVYSTTETSLIVASPKFNYGSSEYNFISNKINKGAMIVEGSFEEFKKYIFSVVK</sequence>
<evidence type="ECO:0000313" key="2">
    <source>
        <dbReference type="Proteomes" id="UP000264883"/>
    </source>
</evidence>
<dbReference type="AlphaFoldDB" id="A0A343JC01"/>
<dbReference type="EMBL" id="CP016786">
    <property type="protein sequence ID" value="ASW43059.1"/>
    <property type="molecule type" value="Genomic_DNA"/>
</dbReference>
<dbReference type="Proteomes" id="UP000264883">
    <property type="component" value="Chromosome"/>
</dbReference>
<protein>
    <submittedName>
        <fullName evidence="1">Uncharacterized protein</fullName>
    </submittedName>
</protein>
<proteinExistence type="predicted"/>
<dbReference type="RefSeq" id="WP_119865198.1">
    <property type="nucleotide sequence ID" value="NZ_CP016786.1"/>
</dbReference>